<comment type="caution">
    <text evidence="4">The sequence shown here is derived from an EMBL/GenBank/DDBJ whole genome shotgun (WGS) entry which is preliminary data.</text>
</comment>
<keyword evidence="5" id="KW-1185">Reference proteome</keyword>
<dbReference type="SUPFAM" id="SSF46689">
    <property type="entry name" value="Homeodomain-like"/>
    <property type="match status" value="1"/>
</dbReference>
<dbReference type="PANTHER" id="PTHR43479:SF11">
    <property type="entry name" value="ACREF_ENVCD OPERON REPRESSOR-RELATED"/>
    <property type="match status" value="1"/>
</dbReference>
<dbReference type="OrthoDB" id="9812484at2"/>
<evidence type="ECO:0000256" key="2">
    <source>
        <dbReference type="PROSITE-ProRule" id="PRU00335"/>
    </source>
</evidence>
<dbReference type="PANTHER" id="PTHR43479">
    <property type="entry name" value="ACREF/ENVCD OPERON REPRESSOR-RELATED"/>
    <property type="match status" value="1"/>
</dbReference>
<dbReference type="Gene3D" id="1.10.357.10">
    <property type="entry name" value="Tetracycline Repressor, domain 2"/>
    <property type="match status" value="1"/>
</dbReference>
<dbReference type="PROSITE" id="PS50977">
    <property type="entry name" value="HTH_TETR_2"/>
    <property type="match status" value="1"/>
</dbReference>
<sequence length="200" mass="23557">MCPKQRMSAEVRRKEICEAAKKVFLRKGFQNTTMEGVINEVGMSKGGVYNYYKNTSDMLYDIMIQGNEQRFEQIGDFMKKHPDLSNEELAIELTILKIFDKNEYKSIYAMFLIESEKDERLKKLQIKIFKDSKKEFLEFIESHNLKRLSCLVNDEFIALINSMIVATEVLDVRDTFLKRSDLFRDIISSYIEKNNKETTK</sequence>
<dbReference type="GO" id="GO:0003677">
    <property type="term" value="F:DNA binding"/>
    <property type="evidence" value="ECO:0007669"/>
    <property type="project" value="UniProtKB-UniRule"/>
</dbReference>
<feature type="domain" description="HTH tetR-type" evidence="3">
    <location>
        <begin position="10"/>
        <end position="70"/>
    </location>
</feature>
<accession>A0A371IPN9</accession>
<gene>
    <name evidence="4" type="ORF">CHF27_013400</name>
</gene>
<evidence type="ECO:0000313" key="5">
    <source>
        <dbReference type="Proteomes" id="UP000243494"/>
    </source>
</evidence>
<dbReference type="Proteomes" id="UP000243494">
    <property type="component" value="Unassembled WGS sequence"/>
</dbReference>
<protein>
    <submittedName>
        <fullName evidence="4">TetR/AcrR family transcriptional regulator</fullName>
    </submittedName>
</protein>
<feature type="DNA-binding region" description="H-T-H motif" evidence="2">
    <location>
        <begin position="33"/>
        <end position="52"/>
    </location>
</feature>
<keyword evidence="1 2" id="KW-0238">DNA-binding</keyword>
<evidence type="ECO:0000259" key="3">
    <source>
        <dbReference type="PROSITE" id="PS50977"/>
    </source>
</evidence>
<dbReference type="InterPro" id="IPR009057">
    <property type="entry name" value="Homeodomain-like_sf"/>
</dbReference>
<evidence type="ECO:0000256" key="1">
    <source>
        <dbReference type="ARBA" id="ARBA00023125"/>
    </source>
</evidence>
<proteinExistence type="predicted"/>
<dbReference type="AlphaFoldDB" id="A0A371IPN9"/>
<dbReference type="EMBL" id="NOJZ02000057">
    <property type="protein sequence ID" value="RDY22444.1"/>
    <property type="molecule type" value="Genomic_DNA"/>
</dbReference>
<reference evidence="4 5" key="1">
    <citation type="journal article" date="2017" name="Genome Announc.">
        <title>Draft Genome Sequence of Romboutsia maritimum sp. nov. Strain CCRI-22766(T), Isolated from Coastal Estuarine Mud.</title>
        <authorList>
            <person name="Maheux A.F."/>
            <person name="Boudreau D.K."/>
            <person name="Berube E."/>
            <person name="Boissinot M."/>
            <person name="Raymond F."/>
            <person name="Brodeur S."/>
            <person name="Corbeil J."/>
            <person name="Brightwell G."/>
            <person name="Broda D."/>
            <person name="Omar R.F."/>
            <person name="Bergeron M.G."/>
        </authorList>
    </citation>
    <scope>NUCLEOTIDE SEQUENCE [LARGE SCALE GENOMIC DNA]</scope>
    <source>
        <strain evidence="4 5">CCRI-22766</strain>
    </source>
</reference>
<dbReference type="InterPro" id="IPR001647">
    <property type="entry name" value="HTH_TetR"/>
</dbReference>
<dbReference type="PRINTS" id="PR00455">
    <property type="entry name" value="HTHTETR"/>
</dbReference>
<dbReference type="Pfam" id="PF00440">
    <property type="entry name" value="TetR_N"/>
    <property type="match status" value="1"/>
</dbReference>
<dbReference type="RefSeq" id="WP_095405789.1">
    <property type="nucleotide sequence ID" value="NZ_NOJZ02000057.1"/>
</dbReference>
<name>A0A371IPN9_9FIRM</name>
<evidence type="ECO:0000313" key="4">
    <source>
        <dbReference type="EMBL" id="RDY22444.1"/>
    </source>
</evidence>
<dbReference type="InterPro" id="IPR050624">
    <property type="entry name" value="HTH-type_Tx_Regulator"/>
</dbReference>
<organism evidence="4 5">
    <name type="scientific">Romboutsia maritimum</name>
    <dbReference type="NCBI Taxonomy" id="2020948"/>
    <lineage>
        <taxon>Bacteria</taxon>
        <taxon>Bacillati</taxon>
        <taxon>Bacillota</taxon>
        <taxon>Clostridia</taxon>
        <taxon>Peptostreptococcales</taxon>
        <taxon>Peptostreptococcaceae</taxon>
        <taxon>Romboutsia</taxon>
    </lineage>
</organism>